<feature type="compositionally biased region" description="Low complexity" evidence="1">
    <location>
        <begin position="831"/>
        <end position="842"/>
    </location>
</feature>
<feature type="region of interest" description="Disordered" evidence="1">
    <location>
        <begin position="754"/>
        <end position="909"/>
    </location>
</feature>
<dbReference type="GeneID" id="100569797"/>
<feature type="compositionally biased region" description="Basic residues" evidence="1">
    <location>
        <begin position="535"/>
        <end position="544"/>
    </location>
</feature>
<accession>A0A8R1W7S6</accession>
<name>A0A8R1W7S6_ACYPI</name>
<dbReference type="EnsemblMetazoa" id="XM_003241924.4">
    <property type="protein sequence ID" value="XP_003241972.1"/>
    <property type="gene ID" value="LOC100569797"/>
</dbReference>
<organism evidence="2 3">
    <name type="scientific">Acyrthosiphon pisum</name>
    <name type="common">Pea aphid</name>
    <dbReference type="NCBI Taxonomy" id="7029"/>
    <lineage>
        <taxon>Eukaryota</taxon>
        <taxon>Metazoa</taxon>
        <taxon>Ecdysozoa</taxon>
        <taxon>Arthropoda</taxon>
        <taxon>Hexapoda</taxon>
        <taxon>Insecta</taxon>
        <taxon>Pterygota</taxon>
        <taxon>Neoptera</taxon>
        <taxon>Paraneoptera</taxon>
        <taxon>Hemiptera</taxon>
        <taxon>Sternorrhyncha</taxon>
        <taxon>Aphidomorpha</taxon>
        <taxon>Aphidoidea</taxon>
        <taxon>Aphididae</taxon>
        <taxon>Macrosiphini</taxon>
        <taxon>Acyrthosiphon</taxon>
    </lineage>
</organism>
<dbReference type="AlphaFoldDB" id="A0A8R1W7S6"/>
<evidence type="ECO:0000313" key="3">
    <source>
        <dbReference type="Proteomes" id="UP000007819"/>
    </source>
</evidence>
<reference evidence="3" key="1">
    <citation type="submission" date="2010-06" db="EMBL/GenBank/DDBJ databases">
        <authorList>
            <person name="Jiang H."/>
            <person name="Abraham K."/>
            <person name="Ali S."/>
            <person name="Alsbrooks S.L."/>
            <person name="Anim B.N."/>
            <person name="Anosike U.S."/>
            <person name="Attaway T."/>
            <person name="Bandaranaike D.P."/>
            <person name="Battles P.K."/>
            <person name="Bell S.N."/>
            <person name="Bell A.V."/>
            <person name="Beltran B."/>
            <person name="Bickham C."/>
            <person name="Bustamante Y."/>
            <person name="Caleb T."/>
            <person name="Canada A."/>
            <person name="Cardenas V."/>
            <person name="Carter K."/>
            <person name="Chacko J."/>
            <person name="Chandrabose M.N."/>
            <person name="Chavez D."/>
            <person name="Chavez A."/>
            <person name="Chen L."/>
            <person name="Chu H.-S."/>
            <person name="Claassen K.J."/>
            <person name="Cockrell R."/>
            <person name="Collins M."/>
            <person name="Cooper J.A."/>
            <person name="Cree A."/>
            <person name="Curry S.M."/>
            <person name="Da Y."/>
            <person name="Dao M.D."/>
            <person name="Das B."/>
            <person name="Davila M.-L."/>
            <person name="Davy-Carroll L."/>
            <person name="Denson S."/>
            <person name="Dinh H."/>
            <person name="Ebong V.E."/>
            <person name="Edwards J.R."/>
            <person name="Egan A."/>
            <person name="El-Daye J."/>
            <person name="Escobedo L."/>
            <person name="Fernandez S."/>
            <person name="Fernando P.R."/>
            <person name="Flagg N."/>
            <person name="Forbes L.D."/>
            <person name="Fowler R.G."/>
            <person name="Fu Q."/>
            <person name="Gabisi R.A."/>
            <person name="Ganer J."/>
            <person name="Garbino Pronczuk A."/>
            <person name="Garcia R.M."/>
            <person name="Garner T."/>
            <person name="Garrett T.E."/>
            <person name="Gonzalez D.A."/>
            <person name="Hamid H."/>
            <person name="Hawkins E.S."/>
            <person name="Hirani K."/>
            <person name="Hogues M.E."/>
            <person name="Hollins B."/>
            <person name="Hsiao C.-H."/>
            <person name="Jabil R."/>
            <person name="James M.L."/>
            <person name="Jhangiani S.N."/>
            <person name="Johnson B."/>
            <person name="Johnson Q."/>
            <person name="Joshi V."/>
            <person name="Kalu J.B."/>
            <person name="Kam C."/>
            <person name="Kashfia A."/>
            <person name="Keebler J."/>
            <person name="Kisamo H."/>
            <person name="Kovar C.L."/>
            <person name="Lago L.A."/>
            <person name="Lai C.-Y."/>
            <person name="Laidlaw J."/>
            <person name="Lara F."/>
            <person name="Le T.-K."/>
            <person name="Lee S.L."/>
            <person name="Legall F.H."/>
            <person name="Lemon S.J."/>
            <person name="Lewis L.R."/>
            <person name="Li B."/>
            <person name="Liu Y."/>
            <person name="Liu Y.-S."/>
            <person name="Lopez J."/>
            <person name="Lozado R.J."/>
            <person name="Lu J."/>
            <person name="Madu R.C."/>
            <person name="Maheshwari M."/>
            <person name="Maheshwari R."/>
            <person name="Malloy K."/>
            <person name="Martinez E."/>
            <person name="Mathew T."/>
            <person name="Mercado I.C."/>
            <person name="Mercado C."/>
            <person name="Meyer B."/>
            <person name="Montgomery K."/>
            <person name="Morgan M.B."/>
            <person name="Munidasa M."/>
            <person name="Nazareth L.V."/>
            <person name="Nelson J."/>
            <person name="Ng B.M."/>
            <person name="Nguyen N.B."/>
            <person name="Nguyen P.Q."/>
            <person name="Nguyen T."/>
            <person name="Obregon M."/>
            <person name="Okwuonu G.O."/>
            <person name="Onwere C.G."/>
            <person name="Orozco G."/>
            <person name="Parra A."/>
            <person name="Patel S."/>
            <person name="Patil S."/>
            <person name="Perez A."/>
            <person name="Perez Y."/>
            <person name="Pham C."/>
            <person name="Primus E.L."/>
            <person name="Pu L.-L."/>
            <person name="Puazo M."/>
            <person name="Qin X."/>
            <person name="Quiroz J.B."/>
            <person name="Reese J."/>
            <person name="Richards S."/>
            <person name="Rives C.M."/>
            <person name="Robberts R."/>
            <person name="Ruiz S.J."/>
            <person name="Ruiz M.J."/>
            <person name="Santibanez J."/>
            <person name="Schneider B.W."/>
            <person name="Sisson I."/>
            <person name="Smith M."/>
            <person name="Sodergren E."/>
            <person name="Song X.-Z."/>
            <person name="Song B.B."/>
            <person name="Summersgill H."/>
            <person name="Thelus R."/>
            <person name="Thornton R.D."/>
            <person name="Trejos Z.Y."/>
            <person name="Usmani K."/>
            <person name="Vattathil S."/>
            <person name="Villasana D."/>
            <person name="Walker D.L."/>
            <person name="Wang S."/>
            <person name="Wang K."/>
            <person name="White C.S."/>
            <person name="Williams A.C."/>
            <person name="Williamson J."/>
            <person name="Wilson K."/>
            <person name="Woghiren I.O."/>
            <person name="Woodworth J.R."/>
            <person name="Worley K.C."/>
            <person name="Wright R.A."/>
            <person name="Wu W."/>
            <person name="Young L."/>
            <person name="Zhang L."/>
            <person name="Zhang J."/>
            <person name="Zhu Y."/>
            <person name="Muzny D.M."/>
            <person name="Weinstock G."/>
            <person name="Gibbs R.A."/>
        </authorList>
    </citation>
    <scope>NUCLEOTIDE SEQUENCE [LARGE SCALE GENOMIC DNA]</scope>
    <source>
        <strain evidence="3">LSR1</strain>
    </source>
</reference>
<dbReference type="RefSeq" id="XP_003241972.1">
    <property type="nucleotide sequence ID" value="XM_003241924.3"/>
</dbReference>
<feature type="compositionally biased region" description="Low complexity" evidence="1">
    <location>
        <begin position="705"/>
        <end position="715"/>
    </location>
</feature>
<reference evidence="2" key="2">
    <citation type="submission" date="2022-06" db="UniProtKB">
        <authorList>
            <consortium name="EnsemblMetazoa"/>
        </authorList>
    </citation>
    <scope>IDENTIFICATION</scope>
</reference>
<dbReference type="KEGG" id="api:100569797"/>
<evidence type="ECO:0000313" key="2">
    <source>
        <dbReference type="EnsemblMetazoa" id="XP_003241972.1"/>
    </source>
</evidence>
<protein>
    <submittedName>
        <fullName evidence="2">Uncharacterized protein</fullName>
    </submittedName>
</protein>
<proteinExistence type="predicted"/>
<dbReference type="Proteomes" id="UP000007819">
    <property type="component" value="Chromosome X"/>
</dbReference>
<feature type="compositionally biased region" description="Basic and acidic residues" evidence="1">
    <location>
        <begin position="545"/>
        <end position="567"/>
    </location>
</feature>
<feature type="region of interest" description="Disordered" evidence="1">
    <location>
        <begin position="654"/>
        <end position="733"/>
    </location>
</feature>
<feature type="compositionally biased region" description="Low complexity" evidence="1">
    <location>
        <begin position="762"/>
        <end position="785"/>
    </location>
</feature>
<sequence length="909" mass="101983">MNTRSECSPRIIKRITSKEKTDDASKYDFYRKINHLSIIRLDNEADKLNYSSWLTRLDSDTSDLKMHLIKILFVSLRSDKAFQMFSRPPPDDLKDLELRSDNTMDMVKWLQDNNIVEETLTNEQKKQEILHKRSAAVATNLRSYTTLKTSPYFVQSFYVRSDWPIYTWYNPSSIRVPINHDHNQWELFLNRFEIVTDDKDSSIKRKNECDDIIPIDQIPKEVETMFNWHPWSILTSEENRPKRTPGSIAIDVDISNQQCNQKQIDEAAFAIVFCKEFPGNKIVSRRLYTDTLIPDAKFIYKMTGVTLVDYSNVKLKEVEKLPFTCELKDYKRSTKNICDVKKEKTLCPCDKPMMTIPCRKPIESTCPNEQLAKKASAANTQSDCDQNTKKQECKSNSRCLKRNPKKSKEVEPCKFPKDDDDCPPAVVDDCNNDSKDKKIRSTVLNAGGSSSFNDSSTCDWTVSYSAESIAMREPERVRSGGNVDYASTLSDQVTRVEPEILKSESPIRCSCSSLQRTAATPPPHSPRTAAESVRKPPREHHRGRRELGHRDGANLERTARNGGRAEEVIFGSGRRREQRTSTPEPPRTHGHRRRVGQRPCSAKDLQNRSCPAPFAQSCRLLPSSEFAGHQPPTAQRRPDILAVVLSSCSDRRRGGLLQQQQHEPAGPSGDNRSDTTAGGTYSAFSSATIRSRPATPLPANDHHGAAAAANSGNNDDLSDDCDDSGEASPDWSAEMLHEVDRRQSWTRVMWTNNRFDDHDDNNNNNNNNNDYGDTAGSLSASSAASFDGSVEMRRTDDLPQQSTTDDDRYLSGGDDDDVSLQREDAASAPGSSNTWPWSSSSTADSRSGPRVREFGDVGAPDRYDDGTSCSSECGDASGGPDDDYRGGFETDDNDDDGACAAPQQTRRNY</sequence>
<feature type="compositionally biased region" description="Basic and acidic residues" evidence="1">
    <location>
        <begin position="850"/>
        <end position="865"/>
    </location>
</feature>
<feature type="region of interest" description="Disordered" evidence="1">
    <location>
        <begin position="513"/>
        <end position="609"/>
    </location>
</feature>
<feature type="compositionally biased region" description="Acidic residues" evidence="1">
    <location>
        <begin position="716"/>
        <end position="725"/>
    </location>
</feature>
<dbReference type="OrthoDB" id="6630592at2759"/>
<keyword evidence="3" id="KW-1185">Reference proteome</keyword>
<feature type="compositionally biased region" description="Polar residues" evidence="1">
    <location>
        <begin position="674"/>
        <end position="689"/>
    </location>
</feature>
<evidence type="ECO:0000256" key="1">
    <source>
        <dbReference type="SAM" id="MobiDB-lite"/>
    </source>
</evidence>